<evidence type="ECO:0000259" key="1">
    <source>
        <dbReference type="Pfam" id="PF07007"/>
    </source>
</evidence>
<proteinExistence type="predicted"/>
<name>A0ABR6Z7N7_9BURK</name>
<gene>
    <name evidence="2" type="ORF">H8L47_09400</name>
</gene>
<dbReference type="InterPro" id="IPR009739">
    <property type="entry name" value="LprI-like_N"/>
</dbReference>
<organism evidence="2 3">
    <name type="scientific">Undibacterium umbellatum</name>
    <dbReference type="NCBI Taxonomy" id="2762300"/>
    <lineage>
        <taxon>Bacteria</taxon>
        <taxon>Pseudomonadati</taxon>
        <taxon>Pseudomonadota</taxon>
        <taxon>Betaproteobacteria</taxon>
        <taxon>Burkholderiales</taxon>
        <taxon>Oxalobacteraceae</taxon>
        <taxon>Undibacterium</taxon>
    </lineage>
</organism>
<dbReference type="EMBL" id="JACOFX010000003">
    <property type="protein sequence ID" value="MBC3907783.1"/>
    <property type="molecule type" value="Genomic_DNA"/>
</dbReference>
<dbReference type="PANTHER" id="PTHR39176:SF1">
    <property type="entry name" value="PERIPLASMIC PROTEIN"/>
    <property type="match status" value="1"/>
</dbReference>
<protein>
    <submittedName>
        <fullName evidence="2">DUF1311 domain-containing protein</fullName>
    </submittedName>
</protein>
<keyword evidence="3" id="KW-1185">Reference proteome</keyword>
<reference evidence="2 3" key="1">
    <citation type="submission" date="2020-08" db="EMBL/GenBank/DDBJ databases">
        <title>Novel species isolated from subtropical streams in China.</title>
        <authorList>
            <person name="Lu H."/>
        </authorList>
    </citation>
    <scope>NUCLEOTIDE SEQUENCE [LARGE SCALE GENOMIC DNA]</scope>
    <source>
        <strain evidence="2 3">NL8W</strain>
    </source>
</reference>
<accession>A0ABR6Z7N7</accession>
<evidence type="ECO:0000313" key="3">
    <source>
        <dbReference type="Proteomes" id="UP000646911"/>
    </source>
</evidence>
<sequence length="129" mass="14623">MFILTAALSTTLSLPAYGRAEPARSAEYNKCMDKSEGVDPVMLDCISAEYTRVDKRLNNAYKKLMAKLNAERKKELQEAQRLWLKFTDANCQFYYDPDGGTSARLNANECSVTVRILRAEELESLTPHH</sequence>
<dbReference type="PANTHER" id="PTHR39176">
    <property type="entry name" value="PERIPLASMIC PROTEIN-RELATED"/>
    <property type="match status" value="1"/>
</dbReference>
<comment type="caution">
    <text evidence="2">The sequence shown here is derived from an EMBL/GenBank/DDBJ whole genome shotgun (WGS) entry which is preliminary data.</text>
</comment>
<evidence type="ECO:0000313" key="2">
    <source>
        <dbReference type="EMBL" id="MBC3907783.1"/>
    </source>
</evidence>
<dbReference type="Proteomes" id="UP000646911">
    <property type="component" value="Unassembled WGS sequence"/>
</dbReference>
<dbReference type="Pfam" id="PF07007">
    <property type="entry name" value="LprI"/>
    <property type="match status" value="1"/>
</dbReference>
<dbReference type="Gene3D" id="1.20.1270.180">
    <property type="match status" value="1"/>
</dbReference>
<feature type="domain" description="Lysozyme inhibitor LprI-like N-terminal" evidence="1">
    <location>
        <begin position="31"/>
        <end position="122"/>
    </location>
</feature>